<keyword evidence="1" id="KW-0175">Coiled coil</keyword>
<dbReference type="EMBL" id="VSWD01000004">
    <property type="protein sequence ID" value="KAK3105204.1"/>
    <property type="molecule type" value="Genomic_DNA"/>
</dbReference>
<feature type="signal peptide" evidence="2">
    <location>
        <begin position="1"/>
        <end position="21"/>
    </location>
</feature>
<dbReference type="AlphaFoldDB" id="A0AA89CCA0"/>
<gene>
    <name evidence="3" type="ORF">FSP39_019668</name>
</gene>
<evidence type="ECO:0000256" key="2">
    <source>
        <dbReference type="SAM" id="SignalP"/>
    </source>
</evidence>
<feature type="chain" id="PRO_5041639466" evidence="2">
    <location>
        <begin position="22"/>
        <end position="756"/>
    </location>
</feature>
<organism evidence="3 4">
    <name type="scientific">Pinctada imbricata</name>
    <name type="common">Atlantic pearl-oyster</name>
    <name type="synonym">Pinctada martensii</name>
    <dbReference type="NCBI Taxonomy" id="66713"/>
    <lineage>
        <taxon>Eukaryota</taxon>
        <taxon>Metazoa</taxon>
        <taxon>Spiralia</taxon>
        <taxon>Lophotrochozoa</taxon>
        <taxon>Mollusca</taxon>
        <taxon>Bivalvia</taxon>
        <taxon>Autobranchia</taxon>
        <taxon>Pteriomorphia</taxon>
        <taxon>Pterioida</taxon>
        <taxon>Pterioidea</taxon>
        <taxon>Pteriidae</taxon>
        <taxon>Pinctada</taxon>
    </lineage>
</organism>
<keyword evidence="2" id="KW-0732">Signal</keyword>
<comment type="caution">
    <text evidence="3">The sequence shown here is derived from an EMBL/GenBank/DDBJ whole genome shotgun (WGS) entry which is preliminary data.</text>
</comment>
<evidence type="ECO:0000256" key="1">
    <source>
        <dbReference type="SAM" id="Coils"/>
    </source>
</evidence>
<reference evidence="3" key="1">
    <citation type="submission" date="2019-08" db="EMBL/GenBank/DDBJ databases">
        <title>The improved chromosome-level genome for the pearl oyster Pinctada fucata martensii using PacBio sequencing and Hi-C.</title>
        <authorList>
            <person name="Zheng Z."/>
        </authorList>
    </citation>
    <scope>NUCLEOTIDE SEQUENCE</scope>
    <source>
        <strain evidence="3">ZZ-2019</strain>
        <tissue evidence="3">Adductor muscle</tissue>
    </source>
</reference>
<evidence type="ECO:0000313" key="4">
    <source>
        <dbReference type="Proteomes" id="UP001186944"/>
    </source>
</evidence>
<name>A0AA89CCA0_PINIB</name>
<feature type="coiled-coil region" evidence="1">
    <location>
        <begin position="379"/>
        <end position="420"/>
    </location>
</feature>
<proteinExistence type="predicted"/>
<protein>
    <submittedName>
        <fullName evidence="3">Uncharacterized protein</fullName>
    </submittedName>
</protein>
<sequence>MALRCIFFLSVVFAFVYISEGGNQGNNVLLARLKQQEERGLEPYSVEKRGWGSVILYSTALLVRTTSVGLTLAAALTEGCSYYRSICRDRDAIEALDKEIQEMKVEFDDMYKNAAQEWVDLRYVSTNNGYINFYVDEVVRQVQNLSDLQTLIVDELKLNVPKIFEMYQASQSLTSAMYLDTLIGGLELQLSDISKMLEGQRNNALLGLVAQLMVESTLNSFINSYRNAYKQIRTTQKLDAELDAIWTAVTKADPSDSAILMDPKHPKYEQVMKKYGLKSSKISNTGQVKMAPQVMTKMFQNAKKAGSDSLGKLSTWDKFKGTVKTKLSSASTKLSKTKAFFTSSASRKYQVSNFKMSWSTKIMTGLGIIADAVMTAVEVAEWKKVADQLKKAKEEYEEYRDNLKIEIAKMKEEEANVTHEWNNNVDLFKEMSKAFDELIEKSSNASDFTDVIGLPQSAVSSNNPLLKIDFDAVNKASLADAQDVVMNFLKEIDLDLRTVVDRTRALYTLYNNVRIKAEADEIITEIQGDLSDIFNFNPSKIVRDFGNQLQKKDIVCTIAIVLPQVSEYDHFQLAPFRPDCNVSSSEFSQYETQALRDRNKGLMRTVVKQLVGDNSEISLSSLHGNVQNAYLVSKHQAIVDFGKSISEQDVVCVVAQEFPSMKSYSTLDLDSFRPSCDAVSSAQFLEMKKSADRINSLLAQVQSSMSYCDSFSFCPCLDLMASSYGASEGEIKTAIKVLKPTLKEYCGTTGCSCVQF</sequence>
<dbReference type="Proteomes" id="UP001186944">
    <property type="component" value="Unassembled WGS sequence"/>
</dbReference>
<accession>A0AA89CCA0</accession>
<keyword evidence="4" id="KW-1185">Reference proteome</keyword>
<evidence type="ECO:0000313" key="3">
    <source>
        <dbReference type="EMBL" id="KAK3105204.1"/>
    </source>
</evidence>